<dbReference type="AlphaFoldDB" id="B8IHH0"/>
<evidence type="ECO:0000256" key="1">
    <source>
        <dbReference type="SAM" id="Phobius"/>
    </source>
</evidence>
<organism evidence="2 3">
    <name type="scientific">Methylobacterium nodulans (strain LMG 21967 / CNCM I-2342 / ORS 2060)</name>
    <dbReference type="NCBI Taxonomy" id="460265"/>
    <lineage>
        <taxon>Bacteria</taxon>
        <taxon>Pseudomonadati</taxon>
        <taxon>Pseudomonadota</taxon>
        <taxon>Alphaproteobacteria</taxon>
        <taxon>Hyphomicrobiales</taxon>
        <taxon>Methylobacteriaceae</taxon>
        <taxon>Methylobacterium</taxon>
    </lineage>
</organism>
<dbReference type="EMBL" id="CP001349">
    <property type="protein sequence ID" value="ACL61633.1"/>
    <property type="molecule type" value="Genomic_DNA"/>
</dbReference>
<dbReference type="STRING" id="460265.Mnod_6888"/>
<dbReference type="KEGG" id="mno:Mnod_6888"/>
<accession>B8IHH0</accession>
<sequence>MSTDAARKDQPPEAPGVPVLRVLGPVFGFAVFTGLTMGALKLYYDRTTLPHGQVPPRAMPQPGLQLDPPGDLKRLLDAQHENLSHYGWVDRDHGVIRIPITRAMEILAGRGAAAFDPVGAPASAPGPIKESRRP</sequence>
<dbReference type="OrthoDB" id="129807at2"/>
<evidence type="ECO:0000313" key="2">
    <source>
        <dbReference type="EMBL" id="ACL61633.1"/>
    </source>
</evidence>
<evidence type="ECO:0000313" key="3">
    <source>
        <dbReference type="Proteomes" id="UP000008207"/>
    </source>
</evidence>
<proteinExistence type="predicted"/>
<keyword evidence="1" id="KW-1133">Transmembrane helix</keyword>
<dbReference type="eggNOG" id="ENOG5033DPP">
    <property type="taxonomic scope" value="Bacteria"/>
</dbReference>
<dbReference type="Proteomes" id="UP000008207">
    <property type="component" value="Chromosome"/>
</dbReference>
<keyword evidence="1" id="KW-0812">Transmembrane</keyword>
<dbReference type="RefSeq" id="WP_015933198.1">
    <property type="nucleotide sequence ID" value="NC_011894.1"/>
</dbReference>
<gene>
    <name evidence="2" type="ordered locus">Mnod_6888</name>
</gene>
<reference evidence="2 3" key="1">
    <citation type="submission" date="2009-01" db="EMBL/GenBank/DDBJ databases">
        <title>Complete sequence of chromosome of Methylobacterium nodulans ORS 2060.</title>
        <authorList>
            <consortium name="US DOE Joint Genome Institute"/>
            <person name="Lucas S."/>
            <person name="Copeland A."/>
            <person name="Lapidus A."/>
            <person name="Glavina del Rio T."/>
            <person name="Dalin E."/>
            <person name="Tice H."/>
            <person name="Bruce D."/>
            <person name="Goodwin L."/>
            <person name="Pitluck S."/>
            <person name="Sims D."/>
            <person name="Brettin T."/>
            <person name="Detter J.C."/>
            <person name="Han C."/>
            <person name="Larimer F."/>
            <person name="Land M."/>
            <person name="Hauser L."/>
            <person name="Kyrpides N."/>
            <person name="Ivanova N."/>
            <person name="Marx C.J."/>
            <person name="Richardson P."/>
        </authorList>
    </citation>
    <scope>NUCLEOTIDE SEQUENCE [LARGE SCALE GENOMIC DNA]</scope>
    <source>
        <strain evidence="3">LMG 21967 / CNCM I-2342 / ORS 2060</strain>
    </source>
</reference>
<protein>
    <submittedName>
        <fullName evidence="2">Uncharacterized protein</fullName>
    </submittedName>
</protein>
<dbReference type="HOGENOM" id="CLU_1935803_0_0_5"/>
<keyword evidence="1" id="KW-0472">Membrane</keyword>
<feature type="transmembrane region" description="Helical" evidence="1">
    <location>
        <begin position="22"/>
        <end position="44"/>
    </location>
</feature>
<name>B8IHH0_METNO</name>
<keyword evidence="3" id="KW-1185">Reference proteome</keyword>